<dbReference type="AlphaFoldDB" id="D9WC02"/>
<dbReference type="HOGENOM" id="CLU_156619_0_0_11"/>
<dbReference type="Proteomes" id="UP000003963">
    <property type="component" value="Unassembled WGS sequence"/>
</dbReference>
<protein>
    <recommendedName>
        <fullName evidence="4">SH3 domain-containing protein</fullName>
    </recommendedName>
</protein>
<evidence type="ECO:0000313" key="3">
    <source>
        <dbReference type="Proteomes" id="UP000003963"/>
    </source>
</evidence>
<keyword evidence="3" id="KW-1185">Reference proteome</keyword>
<feature type="chain" id="PRO_5003131120" description="SH3 domain-containing protein" evidence="1">
    <location>
        <begin position="21"/>
        <end position="134"/>
    </location>
</feature>
<feature type="signal peptide" evidence="1">
    <location>
        <begin position="1"/>
        <end position="20"/>
    </location>
</feature>
<accession>D9WC02</accession>
<dbReference type="EMBL" id="GG657754">
    <property type="protein sequence ID" value="EFL27050.1"/>
    <property type="molecule type" value="Genomic_DNA"/>
</dbReference>
<evidence type="ECO:0008006" key="4">
    <source>
        <dbReference type="Google" id="ProtNLM"/>
    </source>
</evidence>
<organism evidence="2 3">
    <name type="scientific">Streptomyces himastatinicus ATCC 53653</name>
    <dbReference type="NCBI Taxonomy" id="457427"/>
    <lineage>
        <taxon>Bacteria</taxon>
        <taxon>Bacillati</taxon>
        <taxon>Actinomycetota</taxon>
        <taxon>Actinomycetes</taxon>
        <taxon>Kitasatosporales</taxon>
        <taxon>Streptomycetaceae</taxon>
        <taxon>Streptomyces</taxon>
        <taxon>Streptomyces violaceusniger group</taxon>
    </lineage>
</organism>
<name>D9WC02_9ACTN</name>
<evidence type="ECO:0000256" key="1">
    <source>
        <dbReference type="SAM" id="SignalP"/>
    </source>
</evidence>
<reference evidence="2 3" key="1">
    <citation type="submission" date="2009-02" db="EMBL/GenBank/DDBJ databases">
        <title>Annotation of Streptomyces hygroscopicus strain ATCC 53653.</title>
        <authorList>
            <consortium name="The Broad Institute Genome Sequencing Platform"/>
            <consortium name="Broad Institute Microbial Sequencing Center"/>
            <person name="Fischbach M."/>
            <person name="Godfrey P."/>
            <person name="Ward D."/>
            <person name="Young S."/>
            <person name="Zeng Q."/>
            <person name="Koehrsen M."/>
            <person name="Alvarado L."/>
            <person name="Berlin A.M."/>
            <person name="Bochicchio J."/>
            <person name="Borenstein D."/>
            <person name="Chapman S.B."/>
            <person name="Chen Z."/>
            <person name="Engels R."/>
            <person name="Freedman E."/>
            <person name="Gellesch M."/>
            <person name="Goldberg J."/>
            <person name="Griggs A."/>
            <person name="Gujja S."/>
            <person name="Heilman E.R."/>
            <person name="Heiman D.I."/>
            <person name="Hepburn T.A."/>
            <person name="Howarth C."/>
            <person name="Jen D."/>
            <person name="Larson L."/>
            <person name="Lewis B."/>
            <person name="Mehta T."/>
            <person name="Park D."/>
            <person name="Pearson M."/>
            <person name="Richards J."/>
            <person name="Roberts A."/>
            <person name="Saif S."/>
            <person name="Shea T.D."/>
            <person name="Shenoy N."/>
            <person name="Sisk P."/>
            <person name="Stolte C."/>
            <person name="Sykes S.N."/>
            <person name="Thomson T."/>
            <person name="Walk T."/>
            <person name="White J."/>
            <person name="Yandava C."/>
            <person name="Straight P."/>
            <person name="Clardy J."/>
            <person name="Hung D."/>
            <person name="Kolter R."/>
            <person name="Mekalanos J."/>
            <person name="Walker S."/>
            <person name="Walsh C.T."/>
            <person name="Wieland-Brown L.C."/>
            <person name="Haas B."/>
            <person name="Nusbaum C."/>
            <person name="Birren B."/>
        </authorList>
    </citation>
    <scope>NUCLEOTIDE SEQUENCE [LARGE SCALE GENOMIC DNA]</scope>
    <source>
        <strain evidence="2 3">ATCC 53653</strain>
    </source>
</reference>
<dbReference type="RefSeq" id="WP_009718850.1">
    <property type="nucleotide sequence ID" value="NZ_GG657754.1"/>
</dbReference>
<keyword evidence="1" id="KW-0732">Signal</keyword>
<evidence type="ECO:0000313" key="2">
    <source>
        <dbReference type="EMBL" id="EFL27050.1"/>
    </source>
</evidence>
<gene>
    <name evidence="2" type="ORF">SSOG_06764</name>
</gene>
<proteinExistence type="predicted"/>
<sequence length="134" mass="13687">MTAALSGMLALGAAAAPTQAASTDASANVANEAPNWIPSNVPSGALACDLEPDVNGYGGATVTKSIYLRTGPSATCGNIYPKLLVDQRLGGWCVYENAAGNKWYYVSTGGQAPYGWIYGGNVSGESTIKSPCYG</sequence>